<dbReference type="InterPro" id="IPR002319">
    <property type="entry name" value="Phenylalanyl-tRNA_Synthase"/>
</dbReference>
<protein>
    <submittedName>
        <fullName evidence="8">Phenylalanyl-tRNA synthetase alpha chain</fullName>
        <ecNumber evidence="8">6.1.1.20</ecNumber>
    </submittedName>
</protein>
<dbReference type="Pfam" id="PF01409">
    <property type="entry name" value="tRNA-synt_2d"/>
    <property type="match status" value="1"/>
</dbReference>
<dbReference type="Gene3D" id="3.30.70.380">
    <property type="entry name" value="Ferrodoxin-fold anticodon-binding domain"/>
    <property type="match status" value="1"/>
</dbReference>
<sequence>MSHLHYLSPSELSAALAVPDLTDPAQGPHALQLILNEILDAVRRDAGVPVVEHRLPPLVATADNYDRLGYAADDITRDSHYSRHLSPSVMLRSHTSAGIPGLLDQLRDAPAGHDQILALPGLVYRRDVIDRTHVGTPHQVDLWRLTNGPRLGVDDLHRLARTVVTAVLPGARWRVIPAVHPYTSHGLQVEVSVDGEWLELAECGLAGRTVLTRSDLDPGLWSGLALGLGLDRALMIRKGIADIRLLRSRHPEAVRQLGDLEPWQPVSAMPAIRRDISIVIDEAPDPELLGDLARAELDADADLLADLAVVADTAAGELPPSAAERLRIGPGQHNALIRLTWQALDRTLTDAEANALRDRVYRALHRGPVQELIAS</sequence>
<accession>A0A7Y9I4I2</accession>
<keyword evidence="2 8" id="KW-0436">Ligase</keyword>
<evidence type="ECO:0000256" key="4">
    <source>
        <dbReference type="ARBA" id="ARBA00022840"/>
    </source>
</evidence>
<evidence type="ECO:0000256" key="6">
    <source>
        <dbReference type="ARBA" id="ARBA00023146"/>
    </source>
</evidence>
<keyword evidence="5" id="KW-0648">Protein biosynthesis</keyword>
<evidence type="ECO:0000256" key="5">
    <source>
        <dbReference type="ARBA" id="ARBA00022917"/>
    </source>
</evidence>
<evidence type="ECO:0000259" key="7">
    <source>
        <dbReference type="PROSITE" id="PS51447"/>
    </source>
</evidence>
<comment type="similarity">
    <text evidence="1">Belongs to the class-II aminoacyl-tRNA synthetase family.</text>
</comment>
<dbReference type="EMBL" id="JACCBU010000001">
    <property type="protein sequence ID" value="NYE69850.1"/>
    <property type="molecule type" value="Genomic_DNA"/>
</dbReference>
<evidence type="ECO:0000256" key="2">
    <source>
        <dbReference type="ARBA" id="ARBA00022598"/>
    </source>
</evidence>
<dbReference type="InterPro" id="IPR036690">
    <property type="entry name" value="Fdx_antiC-bd_sf"/>
</dbReference>
<dbReference type="EC" id="6.1.1.20" evidence="8"/>
<dbReference type="RefSeq" id="WP_179748885.1">
    <property type="nucleotide sequence ID" value="NZ_JACCBU010000001.1"/>
</dbReference>
<dbReference type="SUPFAM" id="SSF55681">
    <property type="entry name" value="Class II aaRS and biotin synthetases"/>
    <property type="match status" value="1"/>
</dbReference>
<dbReference type="SMART" id="SM00896">
    <property type="entry name" value="FDX-ACB"/>
    <property type="match status" value="1"/>
</dbReference>
<organism evidence="8 9">
    <name type="scientific">Microlunatus parietis</name>
    <dbReference type="NCBI Taxonomy" id="682979"/>
    <lineage>
        <taxon>Bacteria</taxon>
        <taxon>Bacillati</taxon>
        <taxon>Actinomycetota</taxon>
        <taxon>Actinomycetes</taxon>
        <taxon>Propionibacteriales</taxon>
        <taxon>Propionibacteriaceae</taxon>
        <taxon>Microlunatus</taxon>
    </lineage>
</organism>
<dbReference type="SUPFAM" id="SSF54991">
    <property type="entry name" value="Anticodon-binding domain of PheRS"/>
    <property type="match status" value="1"/>
</dbReference>
<evidence type="ECO:0000313" key="9">
    <source>
        <dbReference type="Proteomes" id="UP000569914"/>
    </source>
</evidence>
<keyword evidence="3" id="KW-0547">Nucleotide-binding</keyword>
<evidence type="ECO:0000256" key="3">
    <source>
        <dbReference type="ARBA" id="ARBA00022741"/>
    </source>
</evidence>
<evidence type="ECO:0000256" key="1">
    <source>
        <dbReference type="ARBA" id="ARBA00008226"/>
    </source>
</evidence>
<dbReference type="PROSITE" id="PS51447">
    <property type="entry name" value="FDX_ACB"/>
    <property type="match status" value="1"/>
</dbReference>
<dbReference type="InterPro" id="IPR005121">
    <property type="entry name" value="Fdx_antiC-bd"/>
</dbReference>
<keyword evidence="9" id="KW-1185">Reference proteome</keyword>
<dbReference type="GO" id="GO:0004826">
    <property type="term" value="F:phenylalanine-tRNA ligase activity"/>
    <property type="evidence" value="ECO:0007669"/>
    <property type="project" value="UniProtKB-EC"/>
</dbReference>
<name>A0A7Y9I4I2_9ACTN</name>
<dbReference type="Gene3D" id="3.30.930.10">
    <property type="entry name" value="Bira Bifunctional Protein, Domain 2"/>
    <property type="match status" value="1"/>
</dbReference>
<proteinExistence type="inferred from homology"/>
<evidence type="ECO:0000313" key="8">
    <source>
        <dbReference type="EMBL" id="NYE69850.1"/>
    </source>
</evidence>
<dbReference type="AlphaFoldDB" id="A0A7Y9I4I2"/>
<reference evidence="8 9" key="1">
    <citation type="submission" date="2020-07" db="EMBL/GenBank/DDBJ databases">
        <title>Sequencing the genomes of 1000 actinobacteria strains.</title>
        <authorList>
            <person name="Klenk H.-P."/>
        </authorList>
    </citation>
    <scope>NUCLEOTIDE SEQUENCE [LARGE SCALE GENOMIC DNA]</scope>
    <source>
        <strain evidence="8 9">DSM 22083</strain>
    </source>
</reference>
<comment type="caution">
    <text evidence="8">The sequence shown here is derived from an EMBL/GenBank/DDBJ whole genome shotgun (WGS) entry which is preliminary data.</text>
</comment>
<dbReference type="Proteomes" id="UP000569914">
    <property type="component" value="Unassembled WGS sequence"/>
</dbReference>
<dbReference type="GO" id="GO:0005524">
    <property type="term" value="F:ATP binding"/>
    <property type="evidence" value="ECO:0007669"/>
    <property type="project" value="UniProtKB-KW"/>
</dbReference>
<dbReference type="GO" id="GO:0006412">
    <property type="term" value="P:translation"/>
    <property type="evidence" value="ECO:0007669"/>
    <property type="project" value="UniProtKB-KW"/>
</dbReference>
<dbReference type="InterPro" id="IPR045864">
    <property type="entry name" value="aa-tRNA-synth_II/BPL/LPL"/>
</dbReference>
<dbReference type="GO" id="GO:0043039">
    <property type="term" value="P:tRNA aminoacylation"/>
    <property type="evidence" value="ECO:0007669"/>
    <property type="project" value="InterPro"/>
</dbReference>
<keyword evidence="6 8" id="KW-0030">Aminoacyl-tRNA synthetase</keyword>
<feature type="domain" description="FDX-ACB" evidence="7">
    <location>
        <begin position="267"/>
        <end position="374"/>
    </location>
</feature>
<dbReference type="GO" id="GO:0000049">
    <property type="term" value="F:tRNA binding"/>
    <property type="evidence" value="ECO:0007669"/>
    <property type="project" value="InterPro"/>
</dbReference>
<keyword evidence="4" id="KW-0067">ATP-binding</keyword>
<gene>
    <name evidence="8" type="ORF">BKA15_001179</name>
</gene>